<dbReference type="HOGENOM" id="CLU_128881_0_0_1"/>
<dbReference type="STRING" id="692275.N1QIW2"/>
<organism evidence="2 3">
    <name type="scientific">Sphaerulina musiva (strain SO2202)</name>
    <name type="common">Poplar stem canker fungus</name>
    <name type="synonym">Septoria musiva</name>
    <dbReference type="NCBI Taxonomy" id="692275"/>
    <lineage>
        <taxon>Eukaryota</taxon>
        <taxon>Fungi</taxon>
        <taxon>Dikarya</taxon>
        <taxon>Ascomycota</taxon>
        <taxon>Pezizomycotina</taxon>
        <taxon>Dothideomycetes</taxon>
        <taxon>Dothideomycetidae</taxon>
        <taxon>Mycosphaerellales</taxon>
        <taxon>Mycosphaerellaceae</taxon>
        <taxon>Sphaerulina</taxon>
    </lineage>
</organism>
<feature type="region of interest" description="Disordered" evidence="1">
    <location>
        <begin position="39"/>
        <end position="61"/>
    </location>
</feature>
<sequence length="124" mass="14284">MSAPVHSQARSLYRRLLRELPARTPSILANPSPLQKHIRADFANHSQTDSPSLQHQAQKPVEKRVEEAEQYVQYLAAQRMYTTLVERYNPGMNMSEEERVRLTARRVGMDLPDDMWRNPNGGKA</sequence>
<evidence type="ECO:0000256" key="1">
    <source>
        <dbReference type="SAM" id="MobiDB-lite"/>
    </source>
</evidence>
<dbReference type="OrthoDB" id="15893at2759"/>
<dbReference type="GeneID" id="27905294"/>
<dbReference type="EMBL" id="KB456267">
    <property type="protein sequence ID" value="EMF10524.1"/>
    <property type="molecule type" value="Genomic_DNA"/>
</dbReference>
<dbReference type="PANTHER" id="PTHR28015">
    <property type="entry name" value="ATP SYNTHASE ASSEMBLY FACTOR FMC1, MITOCHONDRIAL"/>
    <property type="match status" value="1"/>
</dbReference>
<dbReference type="PANTHER" id="PTHR28015:SF1">
    <property type="entry name" value="ATP SYNTHASE ASSEMBLY FACTOR FMC1, MITOCHONDRIAL"/>
    <property type="match status" value="1"/>
</dbReference>
<name>N1QIW2_SPHMS</name>
<dbReference type="eggNOG" id="ENOG502SD6J">
    <property type="taxonomic scope" value="Eukaryota"/>
</dbReference>
<reference evidence="2 3" key="1">
    <citation type="journal article" date="2012" name="PLoS Pathog.">
        <title>Diverse lifestyles and strategies of plant pathogenesis encoded in the genomes of eighteen Dothideomycetes fungi.</title>
        <authorList>
            <person name="Ohm R.A."/>
            <person name="Feau N."/>
            <person name="Henrissat B."/>
            <person name="Schoch C.L."/>
            <person name="Horwitz B.A."/>
            <person name="Barry K.W."/>
            <person name="Condon B.J."/>
            <person name="Copeland A.C."/>
            <person name="Dhillon B."/>
            <person name="Glaser F."/>
            <person name="Hesse C.N."/>
            <person name="Kosti I."/>
            <person name="LaButti K."/>
            <person name="Lindquist E.A."/>
            <person name="Lucas S."/>
            <person name="Salamov A.A."/>
            <person name="Bradshaw R.E."/>
            <person name="Ciuffetti L."/>
            <person name="Hamelin R.C."/>
            <person name="Kema G.H.J."/>
            <person name="Lawrence C."/>
            <person name="Scott J.A."/>
            <person name="Spatafora J.W."/>
            <person name="Turgeon B.G."/>
            <person name="de Wit P.J.G.M."/>
            <person name="Zhong S."/>
            <person name="Goodwin S.B."/>
            <person name="Grigoriev I.V."/>
        </authorList>
    </citation>
    <scope>NUCLEOTIDE SEQUENCE [LARGE SCALE GENOMIC DNA]</scope>
    <source>
        <strain evidence="2 3">SO2202</strain>
    </source>
</reference>
<keyword evidence="3" id="KW-1185">Reference proteome</keyword>
<dbReference type="InterPro" id="IPR039196">
    <property type="entry name" value="Fmc1"/>
</dbReference>
<evidence type="ECO:0000313" key="2">
    <source>
        <dbReference type="EMBL" id="EMF10524.1"/>
    </source>
</evidence>
<dbReference type="GO" id="GO:0033615">
    <property type="term" value="P:mitochondrial proton-transporting ATP synthase complex assembly"/>
    <property type="evidence" value="ECO:0007669"/>
    <property type="project" value="InterPro"/>
</dbReference>
<proteinExistence type="predicted"/>
<accession>N1QIW2</accession>
<dbReference type="AlphaFoldDB" id="N1QIW2"/>
<feature type="compositionally biased region" description="Polar residues" evidence="1">
    <location>
        <begin position="44"/>
        <end position="57"/>
    </location>
</feature>
<dbReference type="Pfam" id="PF13233">
    <property type="entry name" value="Complex1_LYR_2"/>
    <property type="match status" value="1"/>
</dbReference>
<dbReference type="GO" id="GO:0005759">
    <property type="term" value="C:mitochondrial matrix"/>
    <property type="evidence" value="ECO:0007669"/>
    <property type="project" value="TreeGrafter"/>
</dbReference>
<evidence type="ECO:0000313" key="3">
    <source>
        <dbReference type="Proteomes" id="UP000016931"/>
    </source>
</evidence>
<dbReference type="OMA" id="NPGADMD"/>
<dbReference type="RefSeq" id="XP_016758645.1">
    <property type="nucleotide sequence ID" value="XM_016908157.1"/>
</dbReference>
<protein>
    <submittedName>
        <fullName evidence="2">Uncharacterized protein</fullName>
    </submittedName>
</protein>
<dbReference type="Proteomes" id="UP000016931">
    <property type="component" value="Unassembled WGS sequence"/>
</dbReference>
<gene>
    <name evidence="2" type="ORF">SEPMUDRAFT_165199</name>
</gene>